<dbReference type="InterPro" id="IPR001119">
    <property type="entry name" value="SLH_dom"/>
</dbReference>
<gene>
    <name evidence="4" type="ORF">MU1_37600</name>
</gene>
<dbReference type="PROSITE" id="PS51272">
    <property type="entry name" value="SLH"/>
    <property type="match status" value="3"/>
</dbReference>
<accession>A0ABQ6GH41</accession>
<evidence type="ECO:0000313" key="4">
    <source>
        <dbReference type="EMBL" id="GLX69415.1"/>
    </source>
</evidence>
<feature type="domain" description="SLH" evidence="3">
    <location>
        <begin position="41"/>
        <end position="99"/>
    </location>
</feature>
<evidence type="ECO:0000256" key="1">
    <source>
        <dbReference type="SAM" id="MobiDB-lite"/>
    </source>
</evidence>
<dbReference type="InterPro" id="IPR051465">
    <property type="entry name" value="Cell_Envelope_Struct_Comp"/>
</dbReference>
<organism evidence="4 5">
    <name type="scientific">Paenibacillus glycanilyticus</name>
    <dbReference type="NCBI Taxonomy" id="126569"/>
    <lineage>
        <taxon>Bacteria</taxon>
        <taxon>Bacillati</taxon>
        <taxon>Bacillota</taxon>
        <taxon>Bacilli</taxon>
        <taxon>Bacillales</taxon>
        <taxon>Paenibacillaceae</taxon>
        <taxon>Paenibacillus</taxon>
    </lineage>
</organism>
<dbReference type="Proteomes" id="UP001157114">
    <property type="component" value="Unassembled WGS sequence"/>
</dbReference>
<feature type="region of interest" description="Disordered" evidence="1">
    <location>
        <begin position="624"/>
        <end position="644"/>
    </location>
</feature>
<dbReference type="RefSeq" id="WP_284240181.1">
    <property type="nucleotide sequence ID" value="NZ_BSSQ01000014.1"/>
</dbReference>
<keyword evidence="5" id="KW-1185">Reference proteome</keyword>
<dbReference type="Pfam" id="PF00395">
    <property type="entry name" value="SLH"/>
    <property type="match status" value="3"/>
</dbReference>
<feature type="signal peptide" evidence="2">
    <location>
        <begin position="1"/>
        <end position="30"/>
    </location>
</feature>
<feature type="domain" description="SLH" evidence="3">
    <location>
        <begin position="100"/>
        <end position="158"/>
    </location>
</feature>
<proteinExistence type="predicted"/>
<evidence type="ECO:0000256" key="2">
    <source>
        <dbReference type="SAM" id="SignalP"/>
    </source>
</evidence>
<dbReference type="PANTHER" id="PTHR43308">
    <property type="entry name" value="OUTER MEMBRANE PROTEIN ALPHA-RELATED"/>
    <property type="match status" value="1"/>
</dbReference>
<name>A0ABQ6GH41_9BACL</name>
<feature type="chain" id="PRO_5046382653" description="SLH domain-containing protein" evidence="2">
    <location>
        <begin position="31"/>
        <end position="970"/>
    </location>
</feature>
<sequence>MSRSAIRTKWLAGMMAAAIAVTLPVPVSKAAAASPAPIADKVPHYTDVPDKAWYAEAVNDWIAKGILSPKQGDKFGPEVVMTRGNFAFLFAYSLGLSPSENPSTFKDVKDDKLAGYYAALQEAGLAHGFPDGTFRSSLPVTRAEAASWIAAAKHLTAQTSSSFRDVPAKSWYAGAVNALTSTGIIAGKAKDRFAPGDVITRSETVTLLYRSFYKSYRIEDIHDDGTIIIDGHSYRADNSLKGLFQPSNKSILHDAAIQFTRRENKIVSVETLIIGYKDALDGQHANLVLNAQGSTINGTVIVDADQVTLANVIIKGDLYLAPSIQSNFSASNVQVNGETVYVEDANRPHTQVANLSLQNSDLGQLVLENSANLKQIDPANPVPGTRSLALSSPPIPSGAGTSPGLYVQVIDGLIQLTNSGGTTNFSAGQFGYVPSFQQPPIVIPSNPGLQFTPPPIFTPTPTVPTTPITPPSPDTSNTGGKKVVCENMKCDLVAFVPTEVSTGSTGSIGAITVQSGTSLNYTGNPQIDTLIIGDPSATSGNGATFTGKANINHVTVNGSGGTNTISLVGTIGTLEIQGTSLLSLPGNTQINNLILPAGVKPQALFANPNDLSKVAAINGQLIAPSAPSTSTPQPDLTPPNGLSSKAEVTQKLGSTTHAVLSIADADAAEQGVDYYKVFVAEDGEATTSDPYWRVEAAGEVDIKLDALEGGIVTPSDSQTVHFTIVAYDQAGNPSVPTINDKASVKWDKAGPTNEGLTVTLEDTDVRPNYIAGNIHAASEQSDVSSILVTIVDLTNDVSTELNRFTQDKDETTAMESTYVADSSILQIKAAPVDIYGNVGPSVTCEVTDWADPVANPEPNGVTSLSITRSSATAATLTITDTDAEEQGISYYRVYIAVNDDASEEHHADHVNIDRGITITREIDLSSLLANDILHAGDTVYFTVEAVTQTEISSVPTETDKARLEWGTFEL</sequence>
<comment type="caution">
    <text evidence="4">The sequence shown here is derived from an EMBL/GenBank/DDBJ whole genome shotgun (WGS) entry which is preliminary data.</text>
</comment>
<keyword evidence="2" id="KW-0732">Signal</keyword>
<evidence type="ECO:0000313" key="5">
    <source>
        <dbReference type="Proteomes" id="UP001157114"/>
    </source>
</evidence>
<dbReference type="EMBL" id="BSSQ01000014">
    <property type="protein sequence ID" value="GLX69415.1"/>
    <property type="molecule type" value="Genomic_DNA"/>
</dbReference>
<dbReference type="PANTHER" id="PTHR43308:SF5">
    <property type="entry name" value="S-LAYER PROTEIN _ PEPTIDOGLYCAN ENDO-BETA-N-ACETYLGLUCOSAMINIDASE"/>
    <property type="match status" value="1"/>
</dbReference>
<feature type="domain" description="SLH" evidence="3">
    <location>
        <begin position="159"/>
        <end position="222"/>
    </location>
</feature>
<evidence type="ECO:0000259" key="3">
    <source>
        <dbReference type="PROSITE" id="PS51272"/>
    </source>
</evidence>
<reference evidence="4 5" key="1">
    <citation type="submission" date="2023-03" db="EMBL/GenBank/DDBJ databases">
        <title>Draft genome sequence of the bacteria which degrade cell wall of Tricholomamatutake.</title>
        <authorList>
            <person name="Konishi Y."/>
            <person name="Fukuta Y."/>
            <person name="Shirasaka N."/>
        </authorList>
    </citation>
    <scope>NUCLEOTIDE SEQUENCE [LARGE SCALE GENOMIC DNA]</scope>
    <source>
        <strain evidence="5">mu1</strain>
    </source>
</reference>
<protein>
    <recommendedName>
        <fullName evidence="3">SLH domain-containing protein</fullName>
    </recommendedName>
</protein>